<keyword evidence="2" id="KW-0804">Transcription</keyword>
<dbReference type="NCBIfam" id="TIGR01557">
    <property type="entry name" value="myb_SHAQKYF"/>
    <property type="match status" value="1"/>
</dbReference>
<dbReference type="PROSITE" id="PS50090">
    <property type="entry name" value="MYB_LIKE"/>
    <property type="match status" value="1"/>
</dbReference>
<dbReference type="SUPFAM" id="SSF46689">
    <property type="entry name" value="Homeodomain-like"/>
    <property type="match status" value="1"/>
</dbReference>
<keyword evidence="8" id="KW-1185">Reference proteome</keyword>
<evidence type="ECO:0000256" key="2">
    <source>
        <dbReference type="ARBA" id="ARBA00023163"/>
    </source>
</evidence>
<dbReference type="AlphaFoldDB" id="A0A833SH41"/>
<dbReference type="InterPro" id="IPR006447">
    <property type="entry name" value="Myb_dom_plants"/>
</dbReference>
<evidence type="ECO:0000313" key="7">
    <source>
        <dbReference type="EMBL" id="KAF4028000.1"/>
    </source>
</evidence>
<dbReference type="InterPro" id="IPR001005">
    <property type="entry name" value="SANT/Myb"/>
</dbReference>
<dbReference type="Pfam" id="PF00249">
    <property type="entry name" value="Myb_DNA-binding"/>
    <property type="match status" value="1"/>
</dbReference>
<gene>
    <name evidence="7" type="ORF">GN244_ATG20351</name>
</gene>
<evidence type="ECO:0000256" key="3">
    <source>
        <dbReference type="ARBA" id="ARBA00023242"/>
    </source>
</evidence>
<evidence type="ECO:0000259" key="6">
    <source>
        <dbReference type="PROSITE" id="PS51294"/>
    </source>
</evidence>
<reference evidence="7" key="1">
    <citation type="submission" date="2020-04" db="EMBL/GenBank/DDBJ databases">
        <title>Hybrid Assembly of Korean Phytophthora infestans isolates.</title>
        <authorList>
            <person name="Prokchorchik M."/>
            <person name="Lee Y."/>
            <person name="Seo J."/>
            <person name="Cho J.-H."/>
            <person name="Park Y.-E."/>
            <person name="Jang D.-C."/>
            <person name="Im J.-S."/>
            <person name="Choi J.-G."/>
            <person name="Park H.-J."/>
            <person name="Lee G.-B."/>
            <person name="Lee Y.-G."/>
            <person name="Hong S.-Y."/>
            <person name="Cho K."/>
            <person name="Sohn K.H."/>
        </authorList>
    </citation>
    <scope>NUCLEOTIDE SEQUENCE</scope>
    <source>
        <strain evidence="7">KR_1_A1</strain>
    </source>
</reference>
<name>A0A833SH41_PHYIN</name>
<sequence length="182" mass="20828">MTISETVKSALFVGDVKDKQLIRLPTRAAEAALSKRRRRSRRRDPPTERSRQLWKVDEHDRFLEALELYPSGPWKAIADYIGTRTARQTITHAQKYRQKIERRKLKPRKNSIDSSCDMSSEDELTSPSTETLTAKAATSLLDEATELSVLLEFVNSFQPSEIEHTTPLLYSHDSVLMVGVHF</sequence>
<dbReference type="InterPro" id="IPR017930">
    <property type="entry name" value="Myb_dom"/>
</dbReference>
<dbReference type="Gene3D" id="1.10.10.60">
    <property type="entry name" value="Homeodomain-like"/>
    <property type="match status" value="1"/>
</dbReference>
<feature type="region of interest" description="Disordered" evidence="4">
    <location>
        <begin position="29"/>
        <end position="52"/>
    </location>
</feature>
<keyword evidence="1" id="KW-0805">Transcription regulation</keyword>
<dbReference type="GO" id="GO:0003677">
    <property type="term" value="F:DNA binding"/>
    <property type="evidence" value="ECO:0007669"/>
    <property type="project" value="UniProtKB-KW"/>
</dbReference>
<dbReference type="Proteomes" id="UP000602510">
    <property type="component" value="Unassembled WGS sequence"/>
</dbReference>
<evidence type="ECO:0000256" key="4">
    <source>
        <dbReference type="SAM" id="MobiDB-lite"/>
    </source>
</evidence>
<feature type="region of interest" description="Disordered" evidence="4">
    <location>
        <begin position="103"/>
        <end position="130"/>
    </location>
</feature>
<proteinExistence type="predicted"/>
<dbReference type="CDD" id="cd00167">
    <property type="entry name" value="SANT"/>
    <property type="match status" value="1"/>
</dbReference>
<dbReference type="PROSITE" id="PS51294">
    <property type="entry name" value="HTH_MYB"/>
    <property type="match status" value="1"/>
</dbReference>
<protein>
    <submittedName>
        <fullName evidence="7">Myb-like DNA-binding domain</fullName>
    </submittedName>
</protein>
<feature type="compositionally biased region" description="Basic and acidic residues" evidence="4">
    <location>
        <begin position="43"/>
        <end position="52"/>
    </location>
</feature>
<accession>A0A833SH41</accession>
<dbReference type="SMART" id="SM00717">
    <property type="entry name" value="SANT"/>
    <property type="match status" value="1"/>
</dbReference>
<dbReference type="InterPro" id="IPR009057">
    <property type="entry name" value="Homeodomain-like_sf"/>
</dbReference>
<feature type="domain" description="HTH myb-type" evidence="6">
    <location>
        <begin position="48"/>
        <end position="101"/>
    </location>
</feature>
<dbReference type="EMBL" id="WSZM01001201">
    <property type="protein sequence ID" value="KAF4028000.1"/>
    <property type="molecule type" value="Genomic_DNA"/>
</dbReference>
<evidence type="ECO:0000259" key="5">
    <source>
        <dbReference type="PROSITE" id="PS50090"/>
    </source>
</evidence>
<dbReference type="PANTHER" id="PTHR12802:SF155">
    <property type="entry name" value="DEUBIQUITINASE MYSM1"/>
    <property type="match status" value="1"/>
</dbReference>
<dbReference type="PANTHER" id="PTHR12802">
    <property type="entry name" value="SWI/SNF COMPLEX-RELATED"/>
    <property type="match status" value="1"/>
</dbReference>
<feature type="domain" description="Myb-like" evidence="5">
    <location>
        <begin position="46"/>
        <end position="97"/>
    </location>
</feature>
<keyword evidence="3" id="KW-0539">Nucleus</keyword>
<evidence type="ECO:0000256" key="1">
    <source>
        <dbReference type="ARBA" id="ARBA00023015"/>
    </source>
</evidence>
<keyword evidence="7" id="KW-0238">DNA-binding</keyword>
<comment type="caution">
    <text evidence="7">The sequence shown here is derived from an EMBL/GenBank/DDBJ whole genome shotgun (WGS) entry which is preliminary data.</text>
</comment>
<organism evidence="7 8">
    <name type="scientific">Phytophthora infestans</name>
    <name type="common">Potato late blight agent</name>
    <name type="synonym">Botrytis infestans</name>
    <dbReference type="NCBI Taxonomy" id="4787"/>
    <lineage>
        <taxon>Eukaryota</taxon>
        <taxon>Sar</taxon>
        <taxon>Stramenopiles</taxon>
        <taxon>Oomycota</taxon>
        <taxon>Peronosporomycetes</taxon>
        <taxon>Peronosporales</taxon>
        <taxon>Peronosporaceae</taxon>
        <taxon>Phytophthora</taxon>
    </lineage>
</organism>
<evidence type="ECO:0000313" key="8">
    <source>
        <dbReference type="Proteomes" id="UP000602510"/>
    </source>
</evidence>